<evidence type="ECO:0000256" key="1">
    <source>
        <dbReference type="ARBA" id="ARBA00007569"/>
    </source>
</evidence>
<gene>
    <name evidence="3" type="primary">nuoC</name>
    <name evidence="5" type="ORF">EI684_06125</name>
</gene>
<keyword evidence="3" id="KW-1278">Translocase</keyword>
<dbReference type="AlphaFoldDB" id="A0A426U4I9"/>
<keyword evidence="2 3" id="KW-0813">Transport</keyword>
<keyword evidence="3" id="KW-0520">NAD</keyword>
<dbReference type="NCBIfam" id="TIGR01961">
    <property type="entry name" value="NuoC_fam"/>
    <property type="match status" value="1"/>
</dbReference>
<dbReference type="GO" id="GO:0048038">
    <property type="term" value="F:quinone binding"/>
    <property type="evidence" value="ECO:0007669"/>
    <property type="project" value="UniProtKB-KW"/>
</dbReference>
<dbReference type="InterPro" id="IPR001268">
    <property type="entry name" value="NADH_UbQ_OxRdtase_30kDa_su"/>
</dbReference>
<accession>A0A426U4I9</accession>
<comment type="function">
    <text evidence="3">NDH-1 shuttles electrons from NADH, via FMN and iron-sulfur (Fe-S) centers, to quinones in the respiratory chain. The immediate electron acceptor for the enzyme in this species is believed to be ubiquinone. Couples the redox reaction to proton translocation (for every two electrons transferred, four hydrogen ions are translocated across the cytoplasmic membrane), and thus conserves the redox energy in a proton gradient.</text>
</comment>
<comment type="similarity">
    <text evidence="1 3">Belongs to the complex I 30 kDa subunit family.</text>
</comment>
<reference evidence="5 6" key="1">
    <citation type="submission" date="2018-12" db="EMBL/GenBank/DDBJ databases">
        <title>Genome Sequence of Candidatus Viridilinea halotolerans isolated from saline sulfide-rich spring.</title>
        <authorList>
            <person name="Grouzdev D.S."/>
            <person name="Burganskaya E.I."/>
            <person name="Krutkina M.S."/>
            <person name="Sukhacheva M.V."/>
            <person name="Gorlenko V.M."/>
        </authorList>
    </citation>
    <scope>NUCLEOTIDE SEQUENCE [LARGE SCALE GENOMIC DNA]</scope>
    <source>
        <strain evidence="5">Chok-6</strain>
    </source>
</reference>
<dbReference type="InterPro" id="IPR010218">
    <property type="entry name" value="NADH_DH_suC"/>
</dbReference>
<keyword evidence="3" id="KW-1003">Cell membrane</keyword>
<dbReference type="GO" id="GO:0005886">
    <property type="term" value="C:plasma membrane"/>
    <property type="evidence" value="ECO:0007669"/>
    <property type="project" value="UniProtKB-SubCell"/>
</dbReference>
<dbReference type="EC" id="7.1.1.-" evidence="3"/>
<keyword evidence="3" id="KW-0830">Ubiquinone</keyword>
<evidence type="ECO:0000313" key="6">
    <source>
        <dbReference type="Proteomes" id="UP000280307"/>
    </source>
</evidence>
<comment type="subunit">
    <text evidence="3">NDH-1 is composed of 14 different subunits. Subunits NuoB, C, D, E, F, and G constitute the peripheral sector of the complex.</text>
</comment>
<dbReference type="InterPro" id="IPR037232">
    <property type="entry name" value="NADH_quin_OxRdtase_su_C/D-like"/>
</dbReference>
<sequence length="172" mass="19605">MDNQTLLGHLHAHFPQAILASNMAHGALSVTLRREAYVAVAQGLRDDADLRYTFLENLCAVDYLGRIPRFEVVVHLVSMHHRHRVCFKVGLSEDDPALPSLTSLFPTANYQEREAFDLMGITFIGHPSLARILLPDDWVGHPQRKDHPLLEEEIAFTFNQERIYAHKPFAQK</sequence>
<evidence type="ECO:0000256" key="2">
    <source>
        <dbReference type="ARBA" id="ARBA00022448"/>
    </source>
</evidence>
<dbReference type="PANTHER" id="PTHR10884:SF14">
    <property type="entry name" value="NADH DEHYDROGENASE [UBIQUINONE] IRON-SULFUR PROTEIN 3, MITOCHONDRIAL"/>
    <property type="match status" value="1"/>
</dbReference>
<dbReference type="HAMAP" id="MF_01357">
    <property type="entry name" value="NDH1_NuoC"/>
    <property type="match status" value="1"/>
</dbReference>
<dbReference type="Gene3D" id="3.30.460.80">
    <property type="entry name" value="NADH:ubiquinone oxidoreductase, 30kDa subunit"/>
    <property type="match status" value="1"/>
</dbReference>
<organism evidence="5 6">
    <name type="scientific">Candidatus Viridilinea halotolerans</name>
    <dbReference type="NCBI Taxonomy" id="2491704"/>
    <lineage>
        <taxon>Bacteria</taxon>
        <taxon>Bacillati</taxon>
        <taxon>Chloroflexota</taxon>
        <taxon>Chloroflexia</taxon>
        <taxon>Chloroflexales</taxon>
        <taxon>Chloroflexineae</taxon>
        <taxon>Oscillochloridaceae</taxon>
        <taxon>Candidatus Viridilinea</taxon>
    </lineage>
</organism>
<comment type="subcellular location">
    <subcellularLocation>
        <location evidence="3">Cell membrane</location>
        <topology evidence="3">Peripheral membrane protein</topology>
        <orientation evidence="3">Cytoplasmic side</orientation>
    </subcellularLocation>
</comment>
<feature type="domain" description="NADH:ubiquinone oxidoreductase 30kDa subunit" evidence="4">
    <location>
        <begin position="30"/>
        <end position="151"/>
    </location>
</feature>
<dbReference type="PANTHER" id="PTHR10884">
    <property type="entry name" value="NADH DEHYDROGENASE UBIQUINONE IRON-SULFUR PROTEIN 3"/>
    <property type="match status" value="1"/>
</dbReference>
<dbReference type="Pfam" id="PF00329">
    <property type="entry name" value="Complex1_30kDa"/>
    <property type="match status" value="1"/>
</dbReference>
<dbReference type="Proteomes" id="UP000280307">
    <property type="component" value="Unassembled WGS sequence"/>
</dbReference>
<comment type="caution">
    <text evidence="5">The sequence shown here is derived from an EMBL/GenBank/DDBJ whole genome shotgun (WGS) entry which is preliminary data.</text>
</comment>
<dbReference type="GO" id="GO:0050136">
    <property type="term" value="F:NADH dehydrogenase (quinone) (non-electrogenic) activity"/>
    <property type="evidence" value="ECO:0007669"/>
    <property type="project" value="UniProtKB-UniRule"/>
</dbReference>
<proteinExistence type="inferred from homology"/>
<evidence type="ECO:0000313" key="5">
    <source>
        <dbReference type="EMBL" id="RRR74833.1"/>
    </source>
</evidence>
<name>A0A426U4I9_9CHLR</name>
<keyword evidence="3" id="KW-0874">Quinone</keyword>
<protein>
    <recommendedName>
        <fullName evidence="3">NADH-quinone oxidoreductase subunit C</fullName>
        <ecNumber evidence="3">7.1.1.-</ecNumber>
    </recommendedName>
    <alternativeName>
        <fullName evidence="3">NADH dehydrogenase I subunit C</fullName>
    </alternativeName>
    <alternativeName>
        <fullName evidence="3">NDH-1 subunit C</fullName>
    </alternativeName>
</protein>
<dbReference type="GO" id="GO:0008137">
    <property type="term" value="F:NADH dehydrogenase (ubiquinone) activity"/>
    <property type="evidence" value="ECO:0007669"/>
    <property type="project" value="InterPro"/>
</dbReference>
<comment type="catalytic activity">
    <reaction evidence="3">
        <text>a quinone + NADH + 5 H(+)(in) = a quinol + NAD(+) + 4 H(+)(out)</text>
        <dbReference type="Rhea" id="RHEA:57888"/>
        <dbReference type="ChEBI" id="CHEBI:15378"/>
        <dbReference type="ChEBI" id="CHEBI:24646"/>
        <dbReference type="ChEBI" id="CHEBI:57540"/>
        <dbReference type="ChEBI" id="CHEBI:57945"/>
        <dbReference type="ChEBI" id="CHEBI:132124"/>
    </reaction>
</comment>
<evidence type="ECO:0000259" key="4">
    <source>
        <dbReference type="Pfam" id="PF00329"/>
    </source>
</evidence>
<dbReference type="SUPFAM" id="SSF143243">
    <property type="entry name" value="Nqo5-like"/>
    <property type="match status" value="1"/>
</dbReference>
<evidence type="ECO:0000256" key="3">
    <source>
        <dbReference type="HAMAP-Rule" id="MF_01357"/>
    </source>
</evidence>
<keyword evidence="3" id="KW-0472">Membrane</keyword>
<dbReference type="EMBL" id="RSAS01000235">
    <property type="protein sequence ID" value="RRR74833.1"/>
    <property type="molecule type" value="Genomic_DNA"/>
</dbReference>